<dbReference type="Proteomes" id="UP000776983">
    <property type="component" value="Unassembled WGS sequence"/>
</dbReference>
<dbReference type="CDD" id="cd00118">
    <property type="entry name" value="LysM"/>
    <property type="match status" value="1"/>
</dbReference>
<accession>A0ABS8CAZ4</accession>
<dbReference type="InterPro" id="IPR050570">
    <property type="entry name" value="Cell_wall_metabolism_enzyme"/>
</dbReference>
<dbReference type="Pfam" id="PF01551">
    <property type="entry name" value="Peptidase_M23"/>
    <property type="match status" value="1"/>
</dbReference>
<dbReference type="PANTHER" id="PTHR21666">
    <property type="entry name" value="PEPTIDASE-RELATED"/>
    <property type="match status" value="1"/>
</dbReference>
<dbReference type="EMBL" id="JACDXW010000002">
    <property type="protein sequence ID" value="MCB5363185.1"/>
    <property type="molecule type" value="Genomic_DNA"/>
</dbReference>
<evidence type="ECO:0000256" key="1">
    <source>
        <dbReference type="ARBA" id="ARBA00038420"/>
    </source>
</evidence>
<dbReference type="PANTHER" id="PTHR21666:SF263">
    <property type="entry name" value="MUREIN HYDROLASE ACTIVATOR NLPD"/>
    <property type="match status" value="1"/>
</dbReference>
<comment type="caution">
    <text evidence="4">The sequence shown here is derived from an EMBL/GenBank/DDBJ whole genome shotgun (WGS) entry which is preliminary data.</text>
</comment>
<evidence type="ECO:0000259" key="3">
    <source>
        <dbReference type="PROSITE" id="PS51782"/>
    </source>
</evidence>
<evidence type="ECO:0000256" key="2">
    <source>
        <dbReference type="SAM" id="MobiDB-lite"/>
    </source>
</evidence>
<dbReference type="InterPro" id="IPR011055">
    <property type="entry name" value="Dup_hybrid_motif"/>
</dbReference>
<dbReference type="RefSeq" id="WP_226953444.1">
    <property type="nucleotide sequence ID" value="NZ_JACDXW010000002.1"/>
</dbReference>
<dbReference type="CDD" id="cd12797">
    <property type="entry name" value="M23_peptidase"/>
    <property type="match status" value="1"/>
</dbReference>
<proteinExistence type="inferred from homology"/>
<dbReference type="Gene3D" id="3.10.350.10">
    <property type="entry name" value="LysM domain"/>
    <property type="match status" value="1"/>
</dbReference>
<dbReference type="InterPro" id="IPR016047">
    <property type="entry name" value="M23ase_b-sheet_dom"/>
</dbReference>
<dbReference type="SUPFAM" id="SSF51261">
    <property type="entry name" value="Duplicated hybrid motif"/>
    <property type="match status" value="1"/>
</dbReference>
<feature type="region of interest" description="Disordered" evidence="2">
    <location>
        <begin position="115"/>
        <end position="137"/>
    </location>
</feature>
<sequence>MHAQALQLLDKTTHPIKQAVAWRALGAVLVAVALAGCASKKTSAPITDLNQGGQSGTAAAMGGTYVVKSGDTLFGIARAHNTSVAQLVRMNDLIDPNRLWAGQILRLSDDASPVASSSSVAGTSTPREPVAKPVQTVETKAPARASDAGVVSWGWPAQGKIIQGFNTNTKGVDIEGKQGDPVAAAAAGKVMYVGNGVRGLGNLVLLDHGNGFMTAYAHNQKLLVTAGQQVKKGDRIALLGMTDTTSPRLHFEIRRGGTPVNPLSYLPAR</sequence>
<comment type="similarity">
    <text evidence="1">Belongs to the E.coli NlpD/Haemophilus LppB family.</text>
</comment>
<dbReference type="InterPro" id="IPR036779">
    <property type="entry name" value="LysM_dom_sf"/>
</dbReference>
<dbReference type="SMART" id="SM00257">
    <property type="entry name" value="LysM"/>
    <property type="match status" value="1"/>
</dbReference>
<gene>
    <name evidence="4" type="ORF">H0484_05370</name>
</gene>
<keyword evidence="5" id="KW-1185">Reference proteome</keyword>
<dbReference type="PROSITE" id="PS51782">
    <property type="entry name" value="LYSM"/>
    <property type="match status" value="1"/>
</dbReference>
<dbReference type="Gene3D" id="2.70.70.10">
    <property type="entry name" value="Glucose Permease (Domain IIA)"/>
    <property type="match status" value="1"/>
</dbReference>
<protein>
    <submittedName>
        <fullName evidence="4">Peptidoglycan DD-metalloendopeptidase family protein</fullName>
    </submittedName>
</protein>
<feature type="domain" description="LysM" evidence="3">
    <location>
        <begin position="63"/>
        <end position="107"/>
    </location>
</feature>
<dbReference type="InterPro" id="IPR018392">
    <property type="entry name" value="LysM"/>
</dbReference>
<feature type="compositionally biased region" description="Low complexity" evidence="2">
    <location>
        <begin position="115"/>
        <end position="126"/>
    </location>
</feature>
<evidence type="ECO:0000313" key="5">
    <source>
        <dbReference type="Proteomes" id="UP000776983"/>
    </source>
</evidence>
<evidence type="ECO:0000313" key="4">
    <source>
        <dbReference type="EMBL" id="MCB5363185.1"/>
    </source>
</evidence>
<reference evidence="4 5" key="1">
    <citation type="submission" date="2020-07" db="EMBL/GenBank/DDBJ databases">
        <title>Pusillimonas sp. nov., isolated from poultry manure in Taiwan.</title>
        <authorList>
            <person name="Lin S.-Y."/>
            <person name="Tang Y.-S."/>
            <person name="Young C.-C."/>
        </authorList>
    </citation>
    <scope>NUCLEOTIDE SEQUENCE [LARGE SCALE GENOMIC DNA]</scope>
    <source>
        <strain evidence="4 5">CC-YST705</strain>
    </source>
</reference>
<name>A0ABS8CAZ4_9BURK</name>
<dbReference type="Pfam" id="PF01476">
    <property type="entry name" value="LysM"/>
    <property type="match status" value="1"/>
</dbReference>
<organism evidence="4 5">
    <name type="scientific">Mesopusillimonas faecipullorum</name>
    <dbReference type="NCBI Taxonomy" id="2755040"/>
    <lineage>
        <taxon>Bacteria</taxon>
        <taxon>Pseudomonadati</taxon>
        <taxon>Pseudomonadota</taxon>
        <taxon>Betaproteobacteria</taxon>
        <taxon>Burkholderiales</taxon>
        <taxon>Alcaligenaceae</taxon>
        <taxon>Mesopusillimonas</taxon>
    </lineage>
</organism>